<feature type="transmembrane region" description="Helical" evidence="1">
    <location>
        <begin position="33"/>
        <end position="53"/>
    </location>
</feature>
<dbReference type="EMBL" id="BAAAEO010000005">
    <property type="protein sequence ID" value="GAA0561116.1"/>
    <property type="molecule type" value="Genomic_DNA"/>
</dbReference>
<keyword evidence="1" id="KW-0472">Membrane</keyword>
<keyword evidence="1" id="KW-0812">Transmembrane</keyword>
<name>A0ABP3P8S4_9GAMM</name>
<organism evidence="2 3">
    <name type="scientific">Rheinheimera aquimaris</name>
    <dbReference type="NCBI Taxonomy" id="412437"/>
    <lineage>
        <taxon>Bacteria</taxon>
        <taxon>Pseudomonadati</taxon>
        <taxon>Pseudomonadota</taxon>
        <taxon>Gammaproteobacteria</taxon>
        <taxon>Chromatiales</taxon>
        <taxon>Chromatiaceae</taxon>
        <taxon>Rheinheimera</taxon>
    </lineage>
</organism>
<evidence type="ECO:0000313" key="3">
    <source>
        <dbReference type="Proteomes" id="UP001501169"/>
    </source>
</evidence>
<dbReference type="Proteomes" id="UP001501169">
    <property type="component" value="Unassembled WGS sequence"/>
</dbReference>
<sequence>MYSYMKPTLMLAMPIVVYLTVYAVGIAMDNDLFHYLAVYMAACCAMLMLFVVARQSDDYKSALAAVAFGASVFFASSYVIQLLSQPDYQRPNYAPPVSVSPAASVVQRWLVQQAQNQPELISAEVVEPVVAQTLENTNG</sequence>
<feature type="transmembrane region" description="Helical" evidence="1">
    <location>
        <begin position="62"/>
        <end position="83"/>
    </location>
</feature>
<dbReference type="RefSeq" id="WP_226767936.1">
    <property type="nucleotide sequence ID" value="NZ_BAAAEO010000005.1"/>
</dbReference>
<protein>
    <submittedName>
        <fullName evidence="2">Uncharacterized protein</fullName>
    </submittedName>
</protein>
<keyword evidence="1" id="KW-1133">Transmembrane helix</keyword>
<accession>A0ABP3P8S4</accession>
<evidence type="ECO:0000256" key="1">
    <source>
        <dbReference type="SAM" id="Phobius"/>
    </source>
</evidence>
<comment type="caution">
    <text evidence="2">The sequence shown here is derived from an EMBL/GenBank/DDBJ whole genome shotgun (WGS) entry which is preliminary data.</text>
</comment>
<evidence type="ECO:0000313" key="2">
    <source>
        <dbReference type="EMBL" id="GAA0561116.1"/>
    </source>
</evidence>
<proteinExistence type="predicted"/>
<reference evidence="3" key="1">
    <citation type="journal article" date="2019" name="Int. J. Syst. Evol. Microbiol.">
        <title>The Global Catalogue of Microorganisms (GCM) 10K type strain sequencing project: providing services to taxonomists for standard genome sequencing and annotation.</title>
        <authorList>
            <consortium name="The Broad Institute Genomics Platform"/>
            <consortium name="The Broad Institute Genome Sequencing Center for Infectious Disease"/>
            <person name="Wu L."/>
            <person name="Ma J."/>
        </authorList>
    </citation>
    <scope>NUCLEOTIDE SEQUENCE [LARGE SCALE GENOMIC DNA]</scope>
    <source>
        <strain evidence="3">JCM 14331</strain>
    </source>
</reference>
<keyword evidence="3" id="KW-1185">Reference proteome</keyword>
<gene>
    <name evidence="2" type="ORF">GCM10009098_31520</name>
</gene>